<dbReference type="Pfam" id="PF06620">
    <property type="entry name" value="DUF1150"/>
    <property type="match status" value="1"/>
</dbReference>
<comment type="caution">
    <text evidence="1">The sequence shown here is derived from an EMBL/GenBank/DDBJ whole genome shotgun (WGS) entry which is preliminary data.</text>
</comment>
<name>A0A506UQ37_9PROT</name>
<dbReference type="RefSeq" id="WP_141451801.1">
    <property type="nucleotide sequence ID" value="NZ_CP038143.1"/>
</dbReference>
<organism evidence="1 2">
    <name type="scientific">Oecophyllibacter saccharovorans</name>
    <dbReference type="NCBI Taxonomy" id="2558360"/>
    <lineage>
        <taxon>Bacteria</taxon>
        <taxon>Pseudomonadati</taxon>
        <taxon>Pseudomonadota</taxon>
        <taxon>Alphaproteobacteria</taxon>
        <taxon>Acetobacterales</taxon>
        <taxon>Acetobacteraceae</taxon>
        <taxon>Oecophyllibacter</taxon>
    </lineage>
</organism>
<dbReference type="Proteomes" id="UP000315037">
    <property type="component" value="Unassembled WGS sequence"/>
</dbReference>
<protein>
    <submittedName>
        <fullName evidence="1">DUF1150 family protein</fullName>
    </submittedName>
</protein>
<keyword evidence="2" id="KW-1185">Reference proteome</keyword>
<dbReference type="InterPro" id="IPR009531">
    <property type="entry name" value="DUF1150"/>
</dbReference>
<sequence length="79" mass="8315">MSQSNASNSIISSDLRHISAPQFRQLGLQEMAYIRPVRHEGAPAVGIHAADGTPMAIVADEATALAAIRDNNLAAALIH</sequence>
<reference evidence="1 2" key="1">
    <citation type="submission" date="2019-03" db="EMBL/GenBank/DDBJ databases">
        <title>The complete genome sequence of Neokomagataea sp. Jb2 NBRC113641.</title>
        <authorList>
            <person name="Chua K.-O."/>
            <person name="Chan K.-G."/>
            <person name="See-Too W.-S."/>
        </authorList>
    </citation>
    <scope>NUCLEOTIDE SEQUENCE [LARGE SCALE GENOMIC DNA]</scope>
    <source>
        <strain evidence="1 2">Jb2</strain>
    </source>
</reference>
<accession>A0A506UQ37</accession>
<evidence type="ECO:0000313" key="1">
    <source>
        <dbReference type="EMBL" id="TPW35457.1"/>
    </source>
</evidence>
<dbReference type="EMBL" id="SORZ01000001">
    <property type="protein sequence ID" value="TPW35457.1"/>
    <property type="molecule type" value="Genomic_DNA"/>
</dbReference>
<dbReference type="OrthoDB" id="8449790at2"/>
<proteinExistence type="predicted"/>
<dbReference type="AlphaFoldDB" id="A0A506UQ37"/>
<evidence type="ECO:0000313" key="2">
    <source>
        <dbReference type="Proteomes" id="UP000315037"/>
    </source>
</evidence>
<gene>
    <name evidence="1" type="ORF">E3202_00220</name>
</gene>